<organism evidence="1 2">
    <name type="scientific">Violaceomyces palustris</name>
    <dbReference type="NCBI Taxonomy" id="1673888"/>
    <lineage>
        <taxon>Eukaryota</taxon>
        <taxon>Fungi</taxon>
        <taxon>Dikarya</taxon>
        <taxon>Basidiomycota</taxon>
        <taxon>Ustilaginomycotina</taxon>
        <taxon>Ustilaginomycetes</taxon>
        <taxon>Violaceomycetales</taxon>
        <taxon>Violaceomycetaceae</taxon>
        <taxon>Violaceomyces</taxon>
    </lineage>
</organism>
<keyword evidence="2" id="KW-1185">Reference proteome</keyword>
<proteinExistence type="predicted"/>
<dbReference type="EMBL" id="KZ819867">
    <property type="protein sequence ID" value="PWN51147.1"/>
    <property type="molecule type" value="Genomic_DNA"/>
</dbReference>
<gene>
    <name evidence="1" type="ORF">IE53DRAFT_62325</name>
</gene>
<name>A0ACD0NZE5_9BASI</name>
<evidence type="ECO:0000313" key="2">
    <source>
        <dbReference type="Proteomes" id="UP000245626"/>
    </source>
</evidence>
<evidence type="ECO:0000313" key="1">
    <source>
        <dbReference type="EMBL" id="PWN51147.1"/>
    </source>
</evidence>
<reference evidence="1 2" key="1">
    <citation type="journal article" date="2018" name="Mol. Biol. Evol.">
        <title>Broad Genomic Sampling Reveals a Smut Pathogenic Ancestry of the Fungal Clade Ustilaginomycotina.</title>
        <authorList>
            <person name="Kijpornyongpan T."/>
            <person name="Mondo S.J."/>
            <person name="Barry K."/>
            <person name="Sandor L."/>
            <person name="Lee J."/>
            <person name="Lipzen A."/>
            <person name="Pangilinan J."/>
            <person name="LaButti K."/>
            <person name="Hainaut M."/>
            <person name="Henrissat B."/>
            <person name="Grigoriev I.V."/>
            <person name="Spatafora J.W."/>
            <person name="Aime M.C."/>
        </authorList>
    </citation>
    <scope>NUCLEOTIDE SEQUENCE [LARGE SCALE GENOMIC DNA]</scope>
    <source>
        <strain evidence="1 2">SA 807</strain>
    </source>
</reference>
<sequence length="507" mass="52434">MLATMRPSHTYQHTSSALSRPASRASQHSNSPAASPTRAKSERISAKSAAGIVSGTAGKRASMQRKLAKQSEDDQLASLSSVPGKQAVAARLAQTPGLITLSKPLSEHGTSPSPLSQQKGKKGKSENKKGGDARGRQQGSSSPLTDGSAVASTPVKGGKAAKKGGKRPVSLLSEELFSRSAPSSSDAVQRPARRNGSPQQSESANEASTPASGLTWQQELLNKSSVTKSSSDLSLMGRKAGNKRSGSNAPTSKLNDGNLAQPPIYKDEDTRALTWQQELLGNKKRSGPQFDVFADAKDVETFGGLEGNSKKDRRRARAGSVGAEQSVNQARAGKGGQKGADVPLFIDDLFNNNVNFSHHRGMSHGAAATVAAPTTPAKGGLHAAAVALAYAGPNFHNSPSPASLPAPKFSNRFSKGLSYEQGAGTSSSDSSSSGSEDEYEAMRSVRGTTAPADVRTPSKPSSAPTFTVEAVRGCPDEPSAEPKPAPMKPGATVESLLARMMGGASLA</sequence>
<dbReference type="Proteomes" id="UP000245626">
    <property type="component" value="Unassembled WGS sequence"/>
</dbReference>
<protein>
    <submittedName>
        <fullName evidence="1">Uncharacterized protein</fullName>
    </submittedName>
</protein>
<accession>A0ACD0NZE5</accession>